<reference evidence="1 2" key="1">
    <citation type="submission" date="2014-04" db="EMBL/GenBank/DDBJ databases">
        <authorList>
            <consortium name="DOE Joint Genome Institute"/>
            <person name="Kuo A."/>
            <person name="Kohler A."/>
            <person name="Costa M.D."/>
            <person name="Nagy L.G."/>
            <person name="Floudas D."/>
            <person name="Copeland A."/>
            <person name="Barry K.W."/>
            <person name="Cichocki N."/>
            <person name="Veneault-Fourrey C."/>
            <person name="LaButti K."/>
            <person name="Lindquist E.A."/>
            <person name="Lipzen A."/>
            <person name="Lundell T."/>
            <person name="Morin E."/>
            <person name="Murat C."/>
            <person name="Sun H."/>
            <person name="Tunlid A."/>
            <person name="Henrissat B."/>
            <person name="Grigoriev I.V."/>
            <person name="Hibbett D.S."/>
            <person name="Martin F."/>
            <person name="Nordberg H.P."/>
            <person name="Cantor M.N."/>
            <person name="Hua S.X."/>
        </authorList>
    </citation>
    <scope>NUCLEOTIDE SEQUENCE [LARGE SCALE GENOMIC DNA]</scope>
    <source>
        <strain evidence="1 2">Marx 270</strain>
    </source>
</reference>
<dbReference type="Proteomes" id="UP000054217">
    <property type="component" value="Unassembled WGS sequence"/>
</dbReference>
<name>A0A0C3KBF6_PISTI</name>
<keyword evidence="2" id="KW-1185">Reference proteome</keyword>
<dbReference type="HOGENOM" id="CLU_2590478_0_0_1"/>
<accession>A0A0C3KBF6</accession>
<proteinExistence type="predicted"/>
<dbReference type="EMBL" id="KN831961">
    <property type="protein sequence ID" value="KIO06962.1"/>
    <property type="molecule type" value="Genomic_DNA"/>
</dbReference>
<dbReference type="OrthoDB" id="10052260at2759"/>
<evidence type="ECO:0000313" key="1">
    <source>
        <dbReference type="EMBL" id="KIO06962.1"/>
    </source>
</evidence>
<dbReference type="AlphaFoldDB" id="A0A0C3KBF6"/>
<sequence length="85" mass="9601">MRLILTFQGGFVGTQCAIDVAASASEPVWTTLTHIHPEDVNRRQVFQLPEGNSQGIQCMKFVIERSSDFFGRITLYELQVEGWTP</sequence>
<dbReference type="STRING" id="870435.A0A0C3KBF6"/>
<dbReference type="InParanoid" id="A0A0C3KBF6"/>
<protein>
    <recommendedName>
        <fullName evidence="3">SUN domain-containing protein</fullName>
    </recommendedName>
</protein>
<evidence type="ECO:0008006" key="3">
    <source>
        <dbReference type="Google" id="ProtNLM"/>
    </source>
</evidence>
<gene>
    <name evidence="1" type="ORF">M404DRAFT_998394</name>
</gene>
<organism evidence="1 2">
    <name type="scientific">Pisolithus tinctorius Marx 270</name>
    <dbReference type="NCBI Taxonomy" id="870435"/>
    <lineage>
        <taxon>Eukaryota</taxon>
        <taxon>Fungi</taxon>
        <taxon>Dikarya</taxon>
        <taxon>Basidiomycota</taxon>
        <taxon>Agaricomycotina</taxon>
        <taxon>Agaricomycetes</taxon>
        <taxon>Agaricomycetidae</taxon>
        <taxon>Boletales</taxon>
        <taxon>Sclerodermatineae</taxon>
        <taxon>Pisolithaceae</taxon>
        <taxon>Pisolithus</taxon>
    </lineage>
</organism>
<evidence type="ECO:0000313" key="2">
    <source>
        <dbReference type="Proteomes" id="UP000054217"/>
    </source>
</evidence>
<reference evidence="2" key="2">
    <citation type="submission" date="2015-01" db="EMBL/GenBank/DDBJ databases">
        <title>Evolutionary Origins and Diversification of the Mycorrhizal Mutualists.</title>
        <authorList>
            <consortium name="DOE Joint Genome Institute"/>
            <consortium name="Mycorrhizal Genomics Consortium"/>
            <person name="Kohler A."/>
            <person name="Kuo A."/>
            <person name="Nagy L.G."/>
            <person name="Floudas D."/>
            <person name="Copeland A."/>
            <person name="Barry K.W."/>
            <person name="Cichocki N."/>
            <person name="Veneault-Fourrey C."/>
            <person name="LaButti K."/>
            <person name="Lindquist E.A."/>
            <person name="Lipzen A."/>
            <person name="Lundell T."/>
            <person name="Morin E."/>
            <person name="Murat C."/>
            <person name="Riley R."/>
            <person name="Ohm R."/>
            <person name="Sun H."/>
            <person name="Tunlid A."/>
            <person name="Henrissat B."/>
            <person name="Grigoriev I.V."/>
            <person name="Hibbett D.S."/>
            <person name="Martin F."/>
        </authorList>
    </citation>
    <scope>NUCLEOTIDE SEQUENCE [LARGE SCALE GENOMIC DNA]</scope>
    <source>
        <strain evidence="2">Marx 270</strain>
    </source>
</reference>